<proteinExistence type="predicted"/>
<gene>
    <name evidence="2" type="ORF">HYDPIDRAFT_44239</name>
</gene>
<reference evidence="2 3" key="1">
    <citation type="submission" date="2014-04" db="EMBL/GenBank/DDBJ databases">
        <title>Evolutionary Origins and Diversification of the Mycorrhizal Mutualists.</title>
        <authorList>
            <consortium name="DOE Joint Genome Institute"/>
            <consortium name="Mycorrhizal Genomics Consortium"/>
            <person name="Kohler A."/>
            <person name="Kuo A."/>
            <person name="Nagy L.G."/>
            <person name="Floudas D."/>
            <person name="Copeland A."/>
            <person name="Barry K.W."/>
            <person name="Cichocki N."/>
            <person name="Veneault-Fourrey C."/>
            <person name="LaButti K."/>
            <person name="Lindquist E.A."/>
            <person name="Lipzen A."/>
            <person name="Lundell T."/>
            <person name="Morin E."/>
            <person name="Murat C."/>
            <person name="Riley R."/>
            <person name="Ohm R."/>
            <person name="Sun H."/>
            <person name="Tunlid A."/>
            <person name="Henrissat B."/>
            <person name="Grigoriev I.V."/>
            <person name="Hibbett D.S."/>
            <person name="Martin F."/>
        </authorList>
    </citation>
    <scope>NUCLEOTIDE SEQUENCE [LARGE SCALE GENOMIC DNA]</scope>
    <source>
        <strain evidence="2 3">MD-312</strain>
    </source>
</reference>
<keyword evidence="3" id="KW-1185">Reference proteome</keyword>
<feature type="transmembrane region" description="Helical" evidence="1">
    <location>
        <begin position="105"/>
        <end position="129"/>
    </location>
</feature>
<feature type="transmembrane region" description="Helical" evidence="1">
    <location>
        <begin position="7"/>
        <end position="29"/>
    </location>
</feature>
<protein>
    <recommendedName>
        <fullName evidence="4">Transmembrane protein</fullName>
    </recommendedName>
</protein>
<evidence type="ECO:0000313" key="3">
    <source>
        <dbReference type="Proteomes" id="UP000053820"/>
    </source>
</evidence>
<feature type="transmembrane region" description="Helical" evidence="1">
    <location>
        <begin position="506"/>
        <end position="526"/>
    </location>
</feature>
<dbReference type="EMBL" id="KN839903">
    <property type="protein sequence ID" value="KIJ58953.1"/>
    <property type="molecule type" value="Genomic_DNA"/>
</dbReference>
<dbReference type="OrthoDB" id="3351168at2759"/>
<evidence type="ECO:0008006" key="4">
    <source>
        <dbReference type="Google" id="ProtNLM"/>
    </source>
</evidence>
<sequence length="626" mass="67326">MGFIGPKVAFCFLLVFMLAAWAFFVFVFLSDPLALSDSLARWVHDNPTITTIIVSGIASVISFFSVVVKWALRKRITRQPISLYRLSAGAASAGTSFWFNSRHCWLSFAILFVFVAFCFLTSVWTTLLTPVSVMLSLQMGGSELDIGSSNFDASLQQALAAPVSSVSWIEVFGSNSLMSGIAAAGNVFGLENIFNFNNVRYNATTGGILPAIAPYDGTQQLAPLENSGINFSGGYVPGNLTASPDHSGISSTYTVLQQGLTANVTCVEYTSAAEWGGLQVEQTSVSGDLGSVPFTLWALEAICPENGGESSQGFVTNPLVDSVGLLASVVCPNVGNVANASLNYTFNQILVISNGTGMYNFLPPTVCEIIPVITQSIVTYADHIISATVVDSTPIEPWQQNLLLFLVSVINYQAWSTQGVKTNTLGDALISIYTATTTSSITDSNTTQILQELSQFWRGVVEFSGTYIRSGFSAYPRTAPSDMLVGMSGTQNVTTVGWTVTWQPTYLYTLFPVTSTAFLAIGAFIYNCIDRKKHAKEVQNHDTSDKTDVESGVRASDLNERRVASADFDATDPIHLVVASAEPGQLSPGSAPAAGFWEKYETSEVLLQEAKLRNPDRGRDSGAIVR</sequence>
<accession>A0A0C9VZM5</accession>
<name>A0A0C9VZM5_9AGAM</name>
<keyword evidence="1" id="KW-0472">Membrane</keyword>
<feature type="transmembrane region" description="Helical" evidence="1">
    <location>
        <begin position="49"/>
        <end position="71"/>
    </location>
</feature>
<dbReference type="AlphaFoldDB" id="A0A0C9VZM5"/>
<evidence type="ECO:0000313" key="2">
    <source>
        <dbReference type="EMBL" id="KIJ58953.1"/>
    </source>
</evidence>
<keyword evidence="1" id="KW-1133">Transmembrane helix</keyword>
<dbReference type="HOGENOM" id="CLU_027217_1_0_1"/>
<keyword evidence="1" id="KW-0812">Transmembrane</keyword>
<dbReference type="Proteomes" id="UP000053820">
    <property type="component" value="Unassembled WGS sequence"/>
</dbReference>
<organism evidence="2 3">
    <name type="scientific">Hydnomerulius pinastri MD-312</name>
    <dbReference type="NCBI Taxonomy" id="994086"/>
    <lineage>
        <taxon>Eukaryota</taxon>
        <taxon>Fungi</taxon>
        <taxon>Dikarya</taxon>
        <taxon>Basidiomycota</taxon>
        <taxon>Agaricomycotina</taxon>
        <taxon>Agaricomycetes</taxon>
        <taxon>Agaricomycetidae</taxon>
        <taxon>Boletales</taxon>
        <taxon>Boletales incertae sedis</taxon>
        <taxon>Leucogyrophana</taxon>
    </lineage>
</organism>
<evidence type="ECO:0000256" key="1">
    <source>
        <dbReference type="SAM" id="Phobius"/>
    </source>
</evidence>